<dbReference type="Pfam" id="PF13469">
    <property type="entry name" value="Sulfotransfer_3"/>
    <property type="match status" value="1"/>
</dbReference>
<reference evidence="3" key="1">
    <citation type="submission" date="2016-10" db="EMBL/GenBank/DDBJ databases">
        <authorList>
            <person name="Varghese N."/>
            <person name="Submissions S."/>
        </authorList>
    </citation>
    <scope>NUCLEOTIDE SEQUENCE [LARGE SCALE GENOMIC DNA]</scope>
    <source>
        <strain evidence="3">CGMCC 1.8946</strain>
    </source>
</reference>
<dbReference type="InterPro" id="IPR027417">
    <property type="entry name" value="P-loop_NTPase"/>
</dbReference>
<name>A0A1G4TXT9_9BACL</name>
<dbReference type="GO" id="GO:0008476">
    <property type="term" value="F:protein-tyrosine sulfotransferase activity"/>
    <property type="evidence" value="ECO:0007669"/>
    <property type="project" value="InterPro"/>
</dbReference>
<dbReference type="SUPFAM" id="SSF52540">
    <property type="entry name" value="P-loop containing nucleoside triphosphate hydrolases"/>
    <property type="match status" value="1"/>
</dbReference>
<evidence type="ECO:0000313" key="2">
    <source>
        <dbReference type="EMBL" id="SCW85485.1"/>
    </source>
</evidence>
<accession>A0A1G4TXT9</accession>
<sequence>MESISPVFVIGSYRSGTSVLTWALGQHPNILPLEETNWIYRSSVDFYNMYDLGSSYGEFSHLGSIGWNREKYLNYFGTCIHSFIEDSRADYIKYSSAQQRLPENQRSHFSIKRRADDPKRRWVDGTPENSHYVYGLSLLFPNAKFIHILRNPKKVARSLMNFSTMGQHDYPEEQAYFTWKRLVSDCVLAEKAFGNQKVLRIYQEDLEVDPKGTIEQCMHFLGEEFHEDCLRPLHAKINSSTYQNDFDSSIESNLNSKKDYERGCFEFYKEILEQYEIEREPDLHILELLKDKFENYCRSQRPSEVDKIIEQKEIKIAELESKLLLMGLPVIIKKYGPENIHAGESYNIQPDGMNAIWVEGNNITSSCVVCINDMPLLSSVHDQHLITAKVPNEITKNKGILKLNLLDQKTGRTSNILVVEIH</sequence>
<dbReference type="PANTHER" id="PTHR12788">
    <property type="entry name" value="PROTEIN-TYROSINE SULFOTRANSFERASE 2"/>
    <property type="match status" value="1"/>
</dbReference>
<dbReference type="EMBL" id="FMTT01000072">
    <property type="protein sequence ID" value="SCW85485.1"/>
    <property type="molecule type" value="Genomic_DNA"/>
</dbReference>
<dbReference type="Gene3D" id="3.40.50.300">
    <property type="entry name" value="P-loop containing nucleotide triphosphate hydrolases"/>
    <property type="match status" value="1"/>
</dbReference>
<gene>
    <name evidence="2" type="ORF">SAMN04487970_10726</name>
</gene>
<dbReference type="PANTHER" id="PTHR12788:SF10">
    <property type="entry name" value="PROTEIN-TYROSINE SULFOTRANSFERASE"/>
    <property type="match status" value="1"/>
</dbReference>
<protein>
    <submittedName>
        <fullName evidence="2">Sulfotransferase domain-containing protein</fullName>
    </submittedName>
</protein>
<dbReference type="OrthoDB" id="1767861at2"/>
<keyword evidence="1 2" id="KW-0808">Transferase</keyword>
<dbReference type="STRING" id="624147.SAMN04487970_10726"/>
<dbReference type="Proteomes" id="UP000198601">
    <property type="component" value="Unassembled WGS sequence"/>
</dbReference>
<evidence type="ECO:0000313" key="3">
    <source>
        <dbReference type="Proteomes" id="UP000198601"/>
    </source>
</evidence>
<dbReference type="RefSeq" id="WP_090676984.1">
    <property type="nucleotide sequence ID" value="NZ_FMTT01000072.1"/>
</dbReference>
<evidence type="ECO:0000256" key="1">
    <source>
        <dbReference type="ARBA" id="ARBA00022679"/>
    </source>
</evidence>
<organism evidence="2 3">
    <name type="scientific">Paenibacillus tianmuensis</name>
    <dbReference type="NCBI Taxonomy" id="624147"/>
    <lineage>
        <taxon>Bacteria</taxon>
        <taxon>Bacillati</taxon>
        <taxon>Bacillota</taxon>
        <taxon>Bacilli</taxon>
        <taxon>Bacillales</taxon>
        <taxon>Paenibacillaceae</taxon>
        <taxon>Paenibacillus</taxon>
    </lineage>
</organism>
<dbReference type="AlphaFoldDB" id="A0A1G4TXT9"/>
<keyword evidence="3" id="KW-1185">Reference proteome</keyword>
<dbReference type="InterPro" id="IPR026634">
    <property type="entry name" value="TPST-like"/>
</dbReference>
<proteinExistence type="predicted"/>